<dbReference type="Proteomes" id="UP000003423">
    <property type="component" value="Unassembled WGS sequence"/>
</dbReference>
<sequence length="102" mass="12685">MVELDQKSLNYLQQLLEKTQESFNGLSDRWNELQPRKEFDVKISEDFHLGFVFGKLEESFVDWFYSEYGRSMTDHEYKQFWLKCRELVRTLHKKYDFFYFQE</sequence>
<protein>
    <submittedName>
        <fullName evidence="1">Uncharacterized protein</fullName>
    </submittedName>
</protein>
<reference evidence="1 2" key="1">
    <citation type="journal article" date="2012" name="J. Bacteriol.">
        <title>Genome sequence of "Candidatus Nitrosopumilus salaria" BD31, an ammonia-oxidizing archaeon from the San Francisco Bay estuary.</title>
        <authorList>
            <person name="Mosier A.C."/>
            <person name="Allen E.E."/>
            <person name="Kim M."/>
            <person name="Ferriera S."/>
            <person name="Francis C.A."/>
        </authorList>
    </citation>
    <scope>NUCLEOTIDE SEQUENCE [LARGE SCALE GENOMIC DNA]</scope>
    <source>
        <strain evidence="1 2">BD31</strain>
    </source>
</reference>
<organism evidence="1 2">
    <name type="scientific">Candidatus Nitrosopumilus salarius BD31</name>
    <dbReference type="NCBI Taxonomy" id="859350"/>
    <lineage>
        <taxon>Archaea</taxon>
        <taxon>Nitrososphaerota</taxon>
        <taxon>Nitrososphaeria</taxon>
        <taxon>Nitrosopumilales</taxon>
        <taxon>Nitrosopumilaceae</taxon>
        <taxon>Nitrosopumilus</taxon>
    </lineage>
</organism>
<name>I3D476_9ARCH</name>
<accession>I3D476</accession>
<dbReference type="PATRIC" id="fig|859350.6.peg.485"/>
<dbReference type="AlphaFoldDB" id="I3D476"/>
<gene>
    <name evidence="1" type="ORF">BD31_I1253</name>
</gene>
<dbReference type="EMBL" id="AEXL02000053">
    <property type="protein sequence ID" value="EIJ66519.1"/>
    <property type="molecule type" value="Genomic_DNA"/>
</dbReference>
<comment type="caution">
    <text evidence="1">The sequence shown here is derived from an EMBL/GenBank/DDBJ whole genome shotgun (WGS) entry which is preliminary data.</text>
</comment>
<evidence type="ECO:0000313" key="2">
    <source>
        <dbReference type="Proteomes" id="UP000003423"/>
    </source>
</evidence>
<keyword evidence="2" id="KW-1185">Reference proteome</keyword>
<proteinExistence type="predicted"/>
<dbReference type="OrthoDB" id="373191at2157"/>
<evidence type="ECO:0000313" key="1">
    <source>
        <dbReference type="EMBL" id="EIJ66519.1"/>
    </source>
</evidence>
<dbReference type="RefSeq" id="WP_008297973.1">
    <property type="nucleotide sequence ID" value="NZ_AEXL02000053.1"/>
</dbReference>